<evidence type="ECO:0000313" key="3">
    <source>
        <dbReference type="Proteomes" id="UP000297245"/>
    </source>
</evidence>
<keyword evidence="1" id="KW-0472">Membrane</keyword>
<dbReference type="AlphaFoldDB" id="A0A4S8MG75"/>
<keyword evidence="1" id="KW-0812">Transmembrane</keyword>
<organism evidence="2 3">
    <name type="scientific">Dendrothele bispora (strain CBS 962.96)</name>
    <dbReference type="NCBI Taxonomy" id="1314807"/>
    <lineage>
        <taxon>Eukaryota</taxon>
        <taxon>Fungi</taxon>
        <taxon>Dikarya</taxon>
        <taxon>Basidiomycota</taxon>
        <taxon>Agaricomycotina</taxon>
        <taxon>Agaricomycetes</taxon>
        <taxon>Agaricomycetidae</taxon>
        <taxon>Agaricales</taxon>
        <taxon>Agaricales incertae sedis</taxon>
        <taxon>Dendrothele</taxon>
    </lineage>
</organism>
<accession>A0A4S8MG75</accession>
<feature type="transmembrane region" description="Helical" evidence="1">
    <location>
        <begin position="7"/>
        <end position="31"/>
    </location>
</feature>
<evidence type="ECO:0000256" key="1">
    <source>
        <dbReference type="SAM" id="Phobius"/>
    </source>
</evidence>
<dbReference type="Proteomes" id="UP000297245">
    <property type="component" value="Unassembled WGS sequence"/>
</dbReference>
<protein>
    <submittedName>
        <fullName evidence="2">Uncharacterized protein</fullName>
    </submittedName>
</protein>
<proteinExistence type="predicted"/>
<dbReference type="EMBL" id="ML179089">
    <property type="protein sequence ID" value="THV01481.1"/>
    <property type="molecule type" value="Genomic_DNA"/>
</dbReference>
<sequence length="121" mass="13413">MASSFRRILVAATMLTFVLIPLAFIGIAGLAKGLITIDDVKQFAEVLVVDSVRNLNMFINTTREAIGQCTCDHSFAFFLIAFSCTWFLLDSFVLLVTAFANGYENNGARRLQNNGARRLQN</sequence>
<feature type="transmembrane region" description="Helical" evidence="1">
    <location>
        <begin position="75"/>
        <end position="100"/>
    </location>
</feature>
<gene>
    <name evidence="2" type="ORF">K435DRAFT_853740</name>
</gene>
<keyword evidence="3" id="KW-1185">Reference proteome</keyword>
<reference evidence="2 3" key="1">
    <citation type="journal article" date="2019" name="Nat. Ecol. Evol.">
        <title>Megaphylogeny resolves global patterns of mushroom evolution.</title>
        <authorList>
            <person name="Varga T."/>
            <person name="Krizsan K."/>
            <person name="Foldi C."/>
            <person name="Dima B."/>
            <person name="Sanchez-Garcia M."/>
            <person name="Sanchez-Ramirez S."/>
            <person name="Szollosi G.J."/>
            <person name="Szarkandi J.G."/>
            <person name="Papp V."/>
            <person name="Albert L."/>
            <person name="Andreopoulos W."/>
            <person name="Angelini C."/>
            <person name="Antonin V."/>
            <person name="Barry K.W."/>
            <person name="Bougher N.L."/>
            <person name="Buchanan P."/>
            <person name="Buyck B."/>
            <person name="Bense V."/>
            <person name="Catcheside P."/>
            <person name="Chovatia M."/>
            <person name="Cooper J."/>
            <person name="Damon W."/>
            <person name="Desjardin D."/>
            <person name="Finy P."/>
            <person name="Geml J."/>
            <person name="Haridas S."/>
            <person name="Hughes K."/>
            <person name="Justo A."/>
            <person name="Karasinski D."/>
            <person name="Kautmanova I."/>
            <person name="Kiss B."/>
            <person name="Kocsube S."/>
            <person name="Kotiranta H."/>
            <person name="LaButti K.M."/>
            <person name="Lechner B.E."/>
            <person name="Liimatainen K."/>
            <person name="Lipzen A."/>
            <person name="Lukacs Z."/>
            <person name="Mihaltcheva S."/>
            <person name="Morgado L.N."/>
            <person name="Niskanen T."/>
            <person name="Noordeloos M.E."/>
            <person name="Ohm R.A."/>
            <person name="Ortiz-Santana B."/>
            <person name="Ovrebo C."/>
            <person name="Racz N."/>
            <person name="Riley R."/>
            <person name="Savchenko A."/>
            <person name="Shiryaev A."/>
            <person name="Soop K."/>
            <person name="Spirin V."/>
            <person name="Szebenyi C."/>
            <person name="Tomsovsky M."/>
            <person name="Tulloss R.E."/>
            <person name="Uehling J."/>
            <person name="Grigoriev I.V."/>
            <person name="Vagvolgyi C."/>
            <person name="Papp T."/>
            <person name="Martin F.M."/>
            <person name="Miettinen O."/>
            <person name="Hibbett D.S."/>
            <person name="Nagy L.G."/>
        </authorList>
    </citation>
    <scope>NUCLEOTIDE SEQUENCE [LARGE SCALE GENOMIC DNA]</scope>
    <source>
        <strain evidence="2 3">CBS 962.96</strain>
    </source>
</reference>
<evidence type="ECO:0000313" key="2">
    <source>
        <dbReference type="EMBL" id="THV01481.1"/>
    </source>
</evidence>
<keyword evidence="1" id="KW-1133">Transmembrane helix</keyword>
<name>A0A4S8MG75_DENBC</name>